<comment type="function">
    <text evidence="12 13">RNA polymerase that catalyzes the synthesis of short RNA molecules used as primers for DNA polymerase during DNA replication.</text>
</comment>
<comment type="domain">
    <text evidence="12">Contains an N-terminal zinc-binding domain, a central core domain that contains the primase activity, and a C-terminal DnaB-binding domain.</text>
</comment>
<evidence type="ECO:0000256" key="9">
    <source>
        <dbReference type="ARBA" id="ARBA00022842"/>
    </source>
</evidence>
<comment type="catalytic activity">
    <reaction evidence="12">
        <text>ssDNA + n NTP = ssDNA/pppN(pN)n-1 hybrid + (n-1) diphosphate.</text>
        <dbReference type="EC" id="2.7.7.101"/>
    </reaction>
</comment>
<organism evidence="16 17">
    <name type="scientific">Natranaerobius thermophilus (strain ATCC BAA-1301 / DSM 18059 / JW/NM-WN-LF)</name>
    <dbReference type="NCBI Taxonomy" id="457570"/>
    <lineage>
        <taxon>Bacteria</taxon>
        <taxon>Bacillati</taxon>
        <taxon>Bacillota</taxon>
        <taxon>Clostridia</taxon>
        <taxon>Natranaerobiales</taxon>
        <taxon>Natranaerobiaceae</taxon>
        <taxon>Natranaerobius</taxon>
    </lineage>
</organism>
<dbReference type="CDD" id="cd03364">
    <property type="entry name" value="TOPRIM_DnaG_primases"/>
    <property type="match status" value="1"/>
</dbReference>
<dbReference type="Pfam" id="PF13155">
    <property type="entry name" value="Toprim_2"/>
    <property type="match status" value="1"/>
</dbReference>
<dbReference type="GO" id="GO:0003678">
    <property type="term" value="F:DNA helicase activity"/>
    <property type="evidence" value="ECO:0007669"/>
    <property type="project" value="InterPro"/>
</dbReference>
<dbReference type="FunFam" id="3.90.580.10:FF:000001">
    <property type="entry name" value="DNA primase"/>
    <property type="match status" value="1"/>
</dbReference>
<dbReference type="GO" id="GO:1990077">
    <property type="term" value="C:primosome complex"/>
    <property type="evidence" value="ECO:0007669"/>
    <property type="project" value="UniProtKB-KW"/>
</dbReference>
<dbReference type="InterPro" id="IPR019475">
    <property type="entry name" value="DNA_primase_DnaB-bd"/>
</dbReference>
<dbReference type="GO" id="GO:0005524">
    <property type="term" value="F:ATP binding"/>
    <property type="evidence" value="ECO:0007669"/>
    <property type="project" value="InterPro"/>
</dbReference>
<dbReference type="EC" id="2.7.7.101" evidence="12"/>
<dbReference type="InterPro" id="IPR013173">
    <property type="entry name" value="DNA_primase_DnaG_DnaB-bd_dom"/>
</dbReference>
<keyword evidence="5 12" id="KW-0235">DNA replication</keyword>
<dbReference type="KEGG" id="nth:Nther_1214"/>
<evidence type="ECO:0000313" key="16">
    <source>
        <dbReference type="EMBL" id="ACB84797.1"/>
    </source>
</evidence>
<dbReference type="STRING" id="457570.Nther_1214"/>
<dbReference type="Gene3D" id="1.10.860.10">
    <property type="entry name" value="DNAb Helicase, Chain A"/>
    <property type="match status" value="1"/>
</dbReference>
<feature type="domain" description="Toprim" evidence="15">
    <location>
        <begin position="264"/>
        <end position="345"/>
    </location>
</feature>
<dbReference type="EMBL" id="CP001034">
    <property type="protein sequence ID" value="ACB84797.1"/>
    <property type="molecule type" value="Genomic_DNA"/>
</dbReference>
<dbReference type="Pfam" id="PF01807">
    <property type="entry name" value="Zn_ribbon_DnaG"/>
    <property type="match status" value="1"/>
</dbReference>
<dbReference type="InterPro" id="IPR006295">
    <property type="entry name" value="DNA_primase_DnaG"/>
</dbReference>
<dbReference type="SMART" id="SM00400">
    <property type="entry name" value="ZnF_CHCC"/>
    <property type="match status" value="1"/>
</dbReference>
<dbReference type="InterPro" id="IPR050219">
    <property type="entry name" value="DnaG_primase"/>
</dbReference>
<evidence type="ECO:0000259" key="15">
    <source>
        <dbReference type="PROSITE" id="PS50880"/>
    </source>
</evidence>
<dbReference type="eggNOG" id="COG0305">
    <property type="taxonomic scope" value="Bacteria"/>
</dbReference>
<reference evidence="16 17" key="2">
    <citation type="journal article" date="2011" name="J. Bacteriol.">
        <title>Complete genome sequence of the anaerobic, halophilic alkalithermophile Natranaerobius thermophilus JW/NM-WN-LF.</title>
        <authorList>
            <person name="Zhao B."/>
            <person name="Mesbah N.M."/>
            <person name="Dalin E."/>
            <person name="Goodwin L."/>
            <person name="Nolan M."/>
            <person name="Pitluck S."/>
            <person name="Chertkov O."/>
            <person name="Brettin T.S."/>
            <person name="Han J."/>
            <person name="Larimer F.W."/>
            <person name="Land M.L."/>
            <person name="Hauser L."/>
            <person name="Kyrpides N."/>
            <person name="Wiegel J."/>
        </authorList>
    </citation>
    <scope>NUCLEOTIDE SEQUENCE [LARGE SCALE GENOMIC DNA]</scope>
    <source>
        <strain evidence="17">ATCC BAA-1301 / DSM 18059 / JW/NM-WN-LF</strain>
    </source>
</reference>
<gene>
    <name evidence="12" type="primary">dnaG</name>
    <name evidence="16" type="ordered locus">Nther_1214</name>
</gene>
<dbReference type="RefSeq" id="WP_012447672.1">
    <property type="nucleotide sequence ID" value="NC_010718.1"/>
</dbReference>
<dbReference type="Proteomes" id="UP000001683">
    <property type="component" value="Chromosome"/>
</dbReference>
<dbReference type="GO" id="GO:0003677">
    <property type="term" value="F:DNA binding"/>
    <property type="evidence" value="ECO:0007669"/>
    <property type="project" value="UniProtKB-KW"/>
</dbReference>
<dbReference type="SMART" id="SM00493">
    <property type="entry name" value="TOPRIM"/>
    <property type="match status" value="1"/>
</dbReference>
<dbReference type="Pfam" id="PF08275">
    <property type="entry name" value="DNAG_N"/>
    <property type="match status" value="1"/>
</dbReference>
<dbReference type="GO" id="GO:0003899">
    <property type="term" value="F:DNA-directed RNA polymerase activity"/>
    <property type="evidence" value="ECO:0007669"/>
    <property type="project" value="UniProtKB-UniRule"/>
</dbReference>
<evidence type="ECO:0000256" key="6">
    <source>
        <dbReference type="ARBA" id="ARBA00022723"/>
    </source>
</evidence>
<evidence type="ECO:0000256" key="3">
    <source>
        <dbReference type="ARBA" id="ARBA00022679"/>
    </source>
</evidence>
<protein>
    <recommendedName>
        <fullName evidence="12 13">DNA primase</fullName>
        <ecNumber evidence="12">2.7.7.101</ecNumber>
    </recommendedName>
</protein>
<dbReference type="SUPFAM" id="SSF57783">
    <property type="entry name" value="Zinc beta-ribbon"/>
    <property type="match status" value="1"/>
</dbReference>
<dbReference type="Gene3D" id="3.90.980.10">
    <property type="entry name" value="DNA primase, catalytic core, N-terminal domain"/>
    <property type="match status" value="1"/>
</dbReference>
<dbReference type="InParanoid" id="B2A1Z2"/>
<accession>B2A1Z2</accession>
<sequence length="626" mass="72539">MTIRIPQEIIERIQAEADLVEIASRYVNLKKQGKYYWGLCPFHSEKTPSFHISPEKQLYYCFGCQAGGNVFKFLESIEQLNFVEVCQKLGEELGIELPADSQDSQELSQEMQEREIIKKANKYAANFFRYVLMNTETGKSGRKYLADRKIDKQTMADFFIGYAPDNWTGLSDFLKKKGFTEELLVKAGLSNRRKYREGVYDRFRGRVIFPIYNQRGEVIGFGGRLLEESEKQPKYLNSPETPVFNKRLSLYGLNLAFKTIRKENHALVMEGYTDVITAHQFGVNTAVASLGTSLTEEQAKLIRNNASKAYIAFDADAAGETATLRGLEILQSKGLDVLICQLPESYDPDEYLKNYGLENFQKKILDTALPLTEYQIRQAAKNKNLSTIEGKKQYVTEIIPIISKIDNAVEREEYLNQVSEQLGISQEALNSELMKYFRKNYRNKNYRKMDKTGVNRKNKRKNNGSETVKFADKRTPREKAEEGLVALMLHFPEYTEEVNKFLYPEDFSSDTLALIVHKLYQLKNHDIELDLSNLTQELRDHPDAENIITKLGMKDFPQPKDIEKFVKDCVFRIKESRIKSQREELQKELSQINPDHEPDRYREILRKLQDCLYIEKTKQWTLEEGG</sequence>
<comment type="cofactor">
    <cofactor evidence="12 13 14">
        <name>Zn(2+)</name>
        <dbReference type="ChEBI" id="CHEBI:29105"/>
    </cofactor>
    <text evidence="12 13 14">Binds 1 zinc ion per monomer.</text>
</comment>
<keyword evidence="17" id="KW-1185">Reference proteome</keyword>
<dbReference type="SUPFAM" id="SSF56731">
    <property type="entry name" value="DNA primase core"/>
    <property type="match status" value="1"/>
</dbReference>
<evidence type="ECO:0000256" key="8">
    <source>
        <dbReference type="ARBA" id="ARBA00022833"/>
    </source>
</evidence>
<dbReference type="FunCoup" id="B2A1Z2">
    <property type="interactions" value="340"/>
</dbReference>
<dbReference type="PROSITE" id="PS50880">
    <property type="entry name" value="TOPRIM"/>
    <property type="match status" value="1"/>
</dbReference>
<keyword evidence="10 12" id="KW-0238">DNA-binding</keyword>
<evidence type="ECO:0000256" key="5">
    <source>
        <dbReference type="ARBA" id="ARBA00022705"/>
    </source>
</evidence>
<feature type="zinc finger region" description="CHC2-type" evidence="12 14">
    <location>
        <begin position="40"/>
        <end position="64"/>
    </location>
</feature>
<dbReference type="GO" id="GO:0006269">
    <property type="term" value="P:DNA replication, synthesis of primer"/>
    <property type="evidence" value="ECO:0007669"/>
    <property type="project" value="UniProtKB-UniRule"/>
</dbReference>
<dbReference type="GO" id="GO:0005737">
    <property type="term" value="C:cytoplasm"/>
    <property type="evidence" value="ECO:0007669"/>
    <property type="project" value="TreeGrafter"/>
</dbReference>
<dbReference type="InterPro" id="IPR002694">
    <property type="entry name" value="Znf_CHC2"/>
</dbReference>
<dbReference type="InterPro" id="IPR036977">
    <property type="entry name" value="DNA_primase_Znf_CHC2"/>
</dbReference>
<evidence type="ECO:0000256" key="14">
    <source>
        <dbReference type="PIRSR" id="PIRSR002811-1"/>
    </source>
</evidence>
<keyword evidence="1 12" id="KW-0240">DNA-directed RNA polymerase</keyword>
<dbReference type="InterPro" id="IPR030846">
    <property type="entry name" value="DnaG_bac"/>
</dbReference>
<keyword evidence="3 12" id="KW-0808">Transferase</keyword>
<dbReference type="InterPro" id="IPR013264">
    <property type="entry name" value="DNAG_N"/>
</dbReference>
<reference evidence="16 17" key="1">
    <citation type="submission" date="2008-04" db="EMBL/GenBank/DDBJ databases">
        <title>Complete sequence of chromosome of Natranaerobius thermophilus JW/NM-WN-LF.</title>
        <authorList>
            <consortium name="US DOE Joint Genome Institute"/>
            <person name="Copeland A."/>
            <person name="Lucas S."/>
            <person name="Lapidus A."/>
            <person name="Glavina del Rio T."/>
            <person name="Dalin E."/>
            <person name="Tice H."/>
            <person name="Bruce D."/>
            <person name="Goodwin L."/>
            <person name="Pitluck S."/>
            <person name="Chertkov O."/>
            <person name="Brettin T."/>
            <person name="Detter J.C."/>
            <person name="Han C."/>
            <person name="Kuske C.R."/>
            <person name="Schmutz J."/>
            <person name="Larimer F."/>
            <person name="Land M."/>
            <person name="Hauser L."/>
            <person name="Kyrpides N."/>
            <person name="Lykidis A."/>
            <person name="Mesbah N.M."/>
            <person name="Wiegel J."/>
        </authorList>
    </citation>
    <scope>NUCLEOTIDE SEQUENCE [LARGE SCALE GENOMIC DNA]</scope>
    <source>
        <strain evidence="17">ATCC BAA-1301 / DSM 18059 / JW/NM-WN-LF</strain>
    </source>
</reference>
<dbReference type="SUPFAM" id="SSF48024">
    <property type="entry name" value="N-terminal domain of DnaB helicase"/>
    <property type="match status" value="1"/>
</dbReference>
<keyword evidence="7 12" id="KW-0863">Zinc-finger</keyword>
<dbReference type="PANTHER" id="PTHR30313">
    <property type="entry name" value="DNA PRIMASE"/>
    <property type="match status" value="1"/>
</dbReference>
<dbReference type="InterPro" id="IPR037068">
    <property type="entry name" value="DNA_primase_core_N_sf"/>
</dbReference>
<dbReference type="OrthoDB" id="9803773at2"/>
<dbReference type="NCBIfam" id="TIGR01391">
    <property type="entry name" value="dnaG"/>
    <property type="match status" value="1"/>
</dbReference>
<keyword evidence="6 12" id="KW-0479">Metal-binding</keyword>
<dbReference type="InterPro" id="IPR034151">
    <property type="entry name" value="TOPRIM_DnaG_bac"/>
</dbReference>
<comment type="subunit">
    <text evidence="12">Monomer. Interacts with DnaB.</text>
</comment>
<evidence type="ECO:0000313" key="17">
    <source>
        <dbReference type="Proteomes" id="UP000001683"/>
    </source>
</evidence>
<dbReference type="PANTHER" id="PTHR30313:SF2">
    <property type="entry name" value="DNA PRIMASE"/>
    <property type="match status" value="1"/>
</dbReference>
<dbReference type="Gene3D" id="3.90.580.10">
    <property type="entry name" value="Zinc finger, CHC2-type domain"/>
    <property type="match status" value="1"/>
</dbReference>
<evidence type="ECO:0000256" key="2">
    <source>
        <dbReference type="ARBA" id="ARBA00022515"/>
    </source>
</evidence>
<dbReference type="eggNOG" id="COG0358">
    <property type="taxonomic scope" value="Bacteria"/>
</dbReference>
<evidence type="ECO:0000256" key="7">
    <source>
        <dbReference type="ARBA" id="ARBA00022771"/>
    </source>
</evidence>
<evidence type="ECO:0000256" key="4">
    <source>
        <dbReference type="ARBA" id="ARBA00022695"/>
    </source>
</evidence>
<keyword evidence="11 12" id="KW-0804">Transcription</keyword>
<dbReference type="Gene3D" id="3.40.1360.10">
    <property type="match status" value="1"/>
</dbReference>
<keyword evidence="2 12" id="KW-0639">Primosome</keyword>
<evidence type="ECO:0000256" key="11">
    <source>
        <dbReference type="ARBA" id="ARBA00023163"/>
    </source>
</evidence>
<dbReference type="Pfam" id="PF08278">
    <property type="entry name" value="DnaG_DnaB_bind"/>
    <property type="match status" value="1"/>
</dbReference>
<dbReference type="GO" id="GO:0000428">
    <property type="term" value="C:DNA-directed RNA polymerase complex"/>
    <property type="evidence" value="ECO:0007669"/>
    <property type="project" value="UniProtKB-KW"/>
</dbReference>
<dbReference type="AlphaFoldDB" id="B2A1Z2"/>
<keyword evidence="8 12" id="KW-0862">Zinc</keyword>
<evidence type="ECO:0000256" key="13">
    <source>
        <dbReference type="PIRNR" id="PIRNR002811"/>
    </source>
</evidence>
<dbReference type="GO" id="GO:0008270">
    <property type="term" value="F:zinc ion binding"/>
    <property type="evidence" value="ECO:0007669"/>
    <property type="project" value="UniProtKB-UniRule"/>
</dbReference>
<evidence type="ECO:0000256" key="12">
    <source>
        <dbReference type="HAMAP-Rule" id="MF_00974"/>
    </source>
</evidence>
<evidence type="ECO:0000256" key="1">
    <source>
        <dbReference type="ARBA" id="ARBA00022478"/>
    </source>
</evidence>
<evidence type="ECO:0000256" key="10">
    <source>
        <dbReference type="ARBA" id="ARBA00023125"/>
    </source>
</evidence>
<proteinExistence type="inferred from homology"/>
<dbReference type="Gene3D" id="1.20.50.20">
    <property type="entry name" value="DnaG, RNA polymerase domain, helical bundle"/>
    <property type="match status" value="1"/>
</dbReference>
<dbReference type="Pfam" id="PF10410">
    <property type="entry name" value="DnaB_bind"/>
    <property type="match status" value="1"/>
</dbReference>
<dbReference type="PIRSF" id="PIRSF002811">
    <property type="entry name" value="DnaG"/>
    <property type="match status" value="1"/>
</dbReference>
<comment type="similarity">
    <text evidence="12 13">Belongs to the DnaG primase family.</text>
</comment>
<dbReference type="InterPro" id="IPR016136">
    <property type="entry name" value="DNA_helicase_N/primase_C"/>
</dbReference>
<keyword evidence="9" id="KW-0460">Magnesium</keyword>
<name>B2A1Z2_NATTJ</name>
<dbReference type="InterPro" id="IPR036185">
    <property type="entry name" value="DNA_heli_DnaB-like_N_sf"/>
</dbReference>
<keyword evidence="4 12" id="KW-0548">Nucleotidyltransferase</keyword>
<dbReference type="HAMAP" id="MF_00974">
    <property type="entry name" value="DNA_primase_DnaG"/>
    <property type="match status" value="1"/>
</dbReference>
<dbReference type="HOGENOM" id="CLU_013501_3_3_9"/>
<dbReference type="InterPro" id="IPR006171">
    <property type="entry name" value="TOPRIM_dom"/>
</dbReference>
<dbReference type="FunFam" id="3.90.980.10:FF:000001">
    <property type="entry name" value="DNA primase"/>
    <property type="match status" value="1"/>
</dbReference>